<accession>A0A917EIW2</accession>
<keyword evidence="2" id="KW-1185">Reference proteome</keyword>
<dbReference type="AlphaFoldDB" id="A0A917EIW2"/>
<name>A0A917EIW2_9RHOB</name>
<protein>
    <submittedName>
        <fullName evidence="1">Uncharacterized protein</fullName>
    </submittedName>
</protein>
<dbReference type="Proteomes" id="UP000612855">
    <property type="component" value="Unassembled WGS sequence"/>
</dbReference>
<proteinExistence type="predicted"/>
<organism evidence="1 2">
    <name type="scientific">Primorskyibacter flagellatus</name>
    <dbReference type="NCBI Taxonomy" id="1387277"/>
    <lineage>
        <taxon>Bacteria</taxon>
        <taxon>Pseudomonadati</taxon>
        <taxon>Pseudomonadota</taxon>
        <taxon>Alphaproteobacteria</taxon>
        <taxon>Rhodobacterales</taxon>
        <taxon>Roseobacteraceae</taxon>
        <taxon>Primorskyibacter</taxon>
    </lineage>
</organism>
<dbReference type="EMBL" id="BMFJ01000004">
    <property type="protein sequence ID" value="GGE50396.1"/>
    <property type="molecule type" value="Genomic_DNA"/>
</dbReference>
<dbReference type="RefSeq" id="WP_188479674.1">
    <property type="nucleotide sequence ID" value="NZ_BMFJ01000004.1"/>
</dbReference>
<reference evidence="2" key="1">
    <citation type="journal article" date="2019" name="Int. J. Syst. Evol. Microbiol.">
        <title>The Global Catalogue of Microorganisms (GCM) 10K type strain sequencing project: providing services to taxonomists for standard genome sequencing and annotation.</title>
        <authorList>
            <consortium name="The Broad Institute Genomics Platform"/>
            <consortium name="The Broad Institute Genome Sequencing Center for Infectious Disease"/>
            <person name="Wu L."/>
            <person name="Ma J."/>
        </authorList>
    </citation>
    <scope>NUCLEOTIDE SEQUENCE [LARGE SCALE GENOMIC DNA]</scope>
    <source>
        <strain evidence="2">CGMCC 1.12664</strain>
    </source>
</reference>
<sequence length="73" mass="8369">MYDHDQLVEKLRQFLTAPTEAGQDRLAEEISANVIDPAWTDRIFYSDAHVDAEGRVNYDTLAAEILSYRAIRL</sequence>
<gene>
    <name evidence="1" type="ORF">GCM10011360_41840</name>
</gene>
<comment type="caution">
    <text evidence="1">The sequence shown here is derived from an EMBL/GenBank/DDBJ whole genome shotgun (WGS) entry which is preliminary data.</text>
</comment>
<evidence type="ECO:0000313" key="2">
    <source>
        <dbReference type="Proteomes" id="UP000612855"/>
    </source>
</evidence>
<evidence type="ECO:0000313" key="1">
    <source>
        <dbReference type="EMBL" id="GGE50396.1"/>
    </source>
</evidence>